<evidence type="ECO:0000256" key="1">
    <source>
        <dbReference type="ARBA" id="ARBA00004370"/>
    </source>
</evidence>
<comment type="caution">
    <text evidence="8">The sequence shown here is derived from an EMBL/GenBank/DDBJ whole genome shotgun (WGS) entry which is preliminary data.</text>
</comment>
<dbReference type="EMBL" id="BLXT01000663">
    <property type="protein sequence ID" value="GFN79377.1"/>
    <property type="molecule type" value="Genomic_DNA"/>
</dbReference>
<feature type="region of interest" description="Disordered" evidence="5">
    <location>
        <begin position="382"/>
        <end position="432"/>
    </location>
</feature>
<keyword evidence="2 6" id="KW-0812">Transmembrane</keyword>
<keyword evidence="8" id="KW-0675">Receptor</keyword>
<evidence type="ECO:0000313" key="8">
    <source>
        <dbReference type="EMBL" id="GFN79377.1"/>
    </source>
</evidence>
<dbReference type="InterPro" id="IPR001828">
    <property type="entry name" value="ANF_lig-bd_rcpt"/>
</dbReference>
<evidence type="ECO:0000259" key="7">
    <source>
        <dbReference type="Pfam" id="PF01094"/>
    </source>
</evidence>
<evidence type="ECO:0000256" key="5">
    <source>
        <dbReference type="SAM" id="MobiDB-lite"/>
    </source>
</evidence>
<dbReference type="Pfam" id="PF01094">
    <property type="entry name" value="ANF_receptor"/>
    <property type="match status" value="1"/>
</dbReference>
<protein>
    <submittedName>
        <fullName evidence="8">Glutamate receptor subunit protein glur2</fullName>
    </submittedName>
</protein>
<dbReference type="AlphaFoldDB" id="A0AAV3YA89"/>
<name>A0AAV3YA89_9GAST</name>
<evidence type="ECO:0000256" key="6">
    <source>
        <dbReference type="SAM" id="Phobius"/>
    </source>
</evidence>
<feature type="transmembrane region" description="Helical" evidence="6">
    <location>
        <begin position="310"/>
        <end position="331"/>
    </location>
</feature>
<keyword evidence="4 6" id="KW-0472">Membrane</keyword>
<evidence type="ECO:0000256" key="4">
    <source>
        <dbReference type="ARBA" id="ARBA00023136"/>
    </source>
</evidence>
<dbReference type="InterPro" id="IPR028082">
    <property type="entry name" value="Peripla_BP_I"/>
</dbReference>
<dbReference type="GO" id="GO:0016020">
    <property type="term" value="C:membrane"/>
    <property type="evidence" value="ECO:0007669"/>
    <property type="project" value="UniProtKB-SubCell"/>
</dbReference>
<evidence type="ECO:0000256" key="3">
    <source>
        <dbReference type="ARBA" id="ARBA00022989"/>
    </source>
</evidence>
<reference evidence="8 9" key="1">
    <citation type="journal article" date="2021" name="Elife">
        <title>Chloroplast acquisition without the gene transfer in kleptoplastic sea slugs, Plakobranchus ocellatus.</title>
        <authorList>
            <person name="Maeda T."/>
            <person name="Takahashi S."/>
            <person name="Yoshida T."/>
            <person name="Shimamura S."/>
            <person name="Takaki Y."/>
            <person name="Nagai Y."/>
            <person name="Toyoda A."/>
            <person name="Suzuki Y."/>
            <person name="Arimoto A."/>
            <person name="Ishii H."/>
            <person name="Satoh N."/>
            <person name="Nishiyama T."/>
            <person name="Hasebe M."/>
            <person name="Maruyama T."/>
            <person name="Minagawa J."/>
            <person name="Obokata J."/>
            <person name="Shigenobu S."/>
        </authorList>
    </citation>
    <scope>NUCLEOTIDE SEQUENCE [LARGE SCALE GENOMIC DNA]</scope>
</reference>
<evidence type="ECO:0000256" key="2">
    <source>
        <dbReference type="ARBA" id="ARBA00022692"/>
    </source>
</evidence>
<feature type="domain" description="Receptor ligand binding region" evidence="7">
    <location>
        <begin position="132"/>
        <end position="295"/>
    </location>
</feature>
<dbReference type="Gene3D" id="3.40.50.2300">
    <property type="match status" value="2"/>
</dbReference>
<gene>
    <name evidence="8" type="ORF">PoB_000588300</name>
</gene>
<accession>A0AAV3YA89</accession>
<keyword evidence="9" id="KW-1185">Reference proteome</keyword>
<sequence>MLTLILKYHIVYLWLNSRYILRDPAEWDFKGKTGSKIGVCLLSITTGDWFSITPFNLTFILSSSQDLGAPSKQLALLIHQLSIIVDSKSDDIVRILQQMVSAFNSNNVSGDSVVLDASWYLADIDNTCDLIRAICKRLDSGVFLLLGSSSSRAYNTIQSYSQALHVPYLLFSETANRPGDSYRYDLSVSPSYVRPVADLVKFFNWEEMFYIFDADDALLELQSFHDLFRSSAQDIVVDARRLRNVASSHDLLRRLDMFSKPYKRIILNLSSPEAYQSILNQIVDVGMNRDNYHYLLFGPKEPLKFVTKDVLFKLLFTVTFVAAHFYLSCLWKKKAKSRRLENDLNQTGAADSMHILFWRWPPSDQGAGAEARTRKIMVPADLKADSQATVPLARQEEEQYNDDDDDGEEEEEEKEEEEEEKDISLRIYNFKP</sequence>
<proteinExistence type="predicted"/>
<organism evidence="8 9">
    <name type="scientific">Plakobranchus ocellatus</name>
    <dbReference type="NCBI Taxonomy" id="259542"/>
    <lineage>
        <taxon>Eukaryota</taxon>
        <taxon>Metazoa</taxon>
        <taxon>Spiralia</taxon>
        <taxon>Lophotrochozoa</taxon>
        <taxon>Mollusca</taxon>
        <taxon>Gastropoda</taxon>
        <taxon>Heterobranchia</taxon>
        <taxon>Euthyneura</taxon>
        <taxon>Panpulmonata</taxon>
        <taxon>Sacoglossa</taxon>
        <taxon>Placobranchoidea</taxon>
        <taxon>Plakobranchidae</taxon>
        <taxon>Plakobranchus</taxon>
    </lineage>
</organism>
<evidence type="ECO:0000313" key="9">
    <source>
        <dbReference type="Proteomes" id="UP000735302"/>
    </source>
</evidence>
<dbReference type="Proteomes" id="UP000735302">
    <property type="component" value="Unassembled WGS sequence"/>
</dbReference>
<comment type="subcellular location">
    <subcellularLocation>
        <location evidence="1">Membrane</location>
    </subcellularLocation>
</comment>
<feature type="compositionally biased region" description="Acidic residues" evidence="5">
    <location>
        <begin position="398"/>
        <end position="421"/>
    </location>
</feature>
<dbReference type="SUPFAM" id="SSF53822">
    <property type="entry name" value="Periplasmic binding protein-like I"/>
    <property type="match status" value="1"/>
</dbReference>
<keyword evidence="3 6" id="KW-1133">Transmembrane helix</keyword>